<name>A0A9W8LR57_9FUNG</name>
<gene>
    <name evidence="2" type="ORF">H4R20_006129</name>
</gene>
<evidence type="ECO:0000313" key="2">
    <source>
        <dbReference type="EMBL" id="KAJ2794724.1"/>
    </source>
</evidence>
<dbReference type="EMBL" id="JANBUO010002431">
    <property type="protein sequence ID" value="KAJ2794724.1"/>
    <property type="molecule type" value="Genomic_DNA"/>
</dbReference>
<evidence type="ECO:0000313" key="3">
    <source>
        <dbReference type="Proteomes" id="UP001140094"/>
    </source>
</evidence>
<reference evidence="2" key="1">
    <citation type="submission" date="2022-07" db="EMBL/GenBank/DDBJ databases">
        <title>Phylogenomic reconstructions and comparative analyses of Kickxellomycotina fungi.</title>
        <authorList>
            <person name="Reynolds N.K."/>
            <person name="Stajich J.E."/>
            <person name="Barry K."/>
            <person name="Grigoriev I.V."/>
            <person name="Crous P."/>
            <person name="Smith M.E."/>
        </authorList>
    </citation>
    <scope>NUCLEOTIDE SEQUENCE</scope>
    <source>
        <strain evidence="2">NRRL 1565</strain>
    </source>
</reference>
<dbReference type="Proteomes" id="UP001140094">
    <property type="component" value="Unassembled WGS sequence"/>
</dbReference>
<evidence type="ECO:0000256" key="1">
    <source>
        <dbReference type="SAM" id="MobiDB-lite"/>
    </source>
</evidence>
<comment type="caution">
    <text evidence="2">The sequence shown here is derived from an EMBL/GenBank/DDBJ whole genome shotgun (WGS) entry which is preliminary data.</text>
</comment>
<sequence>MEWFKERSGRAEHEDSRERWFQVDVHSLFASPFRTAAEPRVTVREMAAYDHASAPLVAVDADDGDVLEALARYLALLALRARTVPAGGGAAGTAQRPTGLRVPSCSRLPPDLIDFHTPALSFMVRSVGRKDSKARSTQPSDKRVRAVDLEAMVEAYLPHVYAELDVDYATLETPAALARSPSTSSAATLADPPAVANPQPRTLAPPRKRPDSADSACATEPKSRPPPLVIRRALSGGPAPDSEDGLAKVPGRIARPQALRASMSVVNLRGSIDRSSSCSSSST</sequence>
<organism evidence="2 3">
    <name type="scientific">Coemansia guatemalensis</name>
    <dbReference type="NCBI Taxonomy" id="2761395"/>
    <lineage>
        <taxon>Eukaryota</taxon>
        <taxon>Fungi</taxon>
        <taxon>Fungi incertae sedis</taxon>
        <taxon>Zoopagomycota</taxon>
        <taxon>Kickxellomycotina</taxon>
        <taxon>Kickxellomycetes</taxon>
        <taxon>Kickxellales</taxon>
        <taxon>Kickxellaceae</taxon>
        <taxon>Coemansia</taxon>
    </lineage>
</organism>
<protein>
    <submittedName>
        <fullName evidence="2">Uncharacterized protein</fullName>
    </submittedName>
</protein>
<dbReference type="OrthoDB" id="5598095at2759"/>
<dbReference type="AlphaFoldDB" id="A0A9W8LR57"/>
<feature type="non-terminal residue" evidence="2">
    <location>
        <position position="283"/>
    </location>
</feature>
<accession>A0A9W8LR57</accession>
<proteinExistence type="predicted"/>
<keyword evidence="3" id="KW-1185">Reference proteome</keyword>
<feature type="region of interest" description="Disordered" evidence="1">
    <location>
        <begin position="179"/>
        <end position="253"/>
    </location>
</feature>